<proteinExistence type="inferred from homology"/>
<evidence type="ECO:0000256" key="3">
    <source>
        <dbReference type="ARBA" id="ARBA00022679"/>
    </source>
</evidence>
<dbReference type="EMBL" id="MFZG01000009">
    <property type="protein sequence ID" value="OGK17326.1"/>
    <property type="molecule type" value="Genomic_DNA"/>
</dbReference>
<dbReference type="PANTHER" id="PTHR30616:SF2">
    <property type="entry name" value="PURINE NUCLEOSIDE PHOSPHORYLASE LACC1"/>
    <property type="match status" value="1"/>
</dbReference>
<evidence type="ECO:0000256" key="6">
    <source>
        <dbReference type="ARBA" id="ARBA00022833"/>
    </source>
</evidence>
<dbReference type="InterPro" id="IPR011324">
    <property type="entry name" value="Cytotoxic_necrot_fac-like_cat"/>
</dbReference>
<evidence type="ECO:0000256" key="7">
    <source>
        <dbReference type="ARBA" id="ARBA00047989"/>
    </source>
</evidence>
<comment type="caution">
    <text evidence="11">The sequence shown here is derived from an EMBL/GenBank/DDBJ whole genome shotgun (WGS) entry which is preliminary data.</text>
</comment>
<comment type="similarity">
    <text evidence="2 10">Belongs to the purine nucleoside phosphorylase YfiH/LACC1 family.</text>
</comment>
<evidence type="ECO:0000256" key="9">
    <source>
        <dbReference type="ARBA" id="ARBA00049893"/>
    </source>
</evidence>
<sequence length="259" mass="29504">MKSDVFKKLGFIFMITYNPALKIFTPSLINDTDYFSGFSTKDLGDSKNPKNISNFLNLSLVEFKKIILLDQIHSLNIHLLEKDIPGVETETIEDTDGVITNLGQTVLVVRTADCLPLIIVDKTTGFIGISHQGWRGSLKNMAGKMVKTLQNSGSKLHNLICVLGPGIGACCYDVDQDRYFSFLQEYDGYSQKIFSRRGNRWHLNLALLNYLQLLNAGVKTEKVDFFPFCSKCDKKRFFSRRRNKKTGQELMFNFVMKSR</sequence>
<keyword evidence="3" id="KW-0808">Transferase</keyword>
<evidence type="ECO:0000256" key="8">
    <source>
        <dbReference type="ARBA" id="ARBA00048968"/>
    </source>
</evidence>
<evidence type="ECO:0000313" key="12">
    <source>
        <dbReference type="Proteomes" id="UP000177208"/>
    </source>
</evidence>
<evidence type="ECO:0000256" key="5">
    <source>
        <dbReference type="ARBA" id="ARBA00022801"/>
    </source>
</evidence>
<protein>
    <recommendedName>
        <fullName evidence="10">Purine nucleoside phosphorylase</fullName>
    </recommendedName>
</protein>
<evidence type="ECO:0000256" key="2">
    <source>
        <dbReference type="ARBA" id="ARBA00007353"/>
    </source>
</evidence>
<evidence type="ECO:0000256" key="1">
    <source>
        <dbReference type="ARBA" id="ARBA00000553"/>
    </source>
</evidence>
<dbReference type="InterPro" id="IPR003730">
    <property type="entry name" value="Cu_polyphenol_OxRdtase"/>
</dbReference>
<name>A0A1F7GEM2_9BACT</name>
<dbReference type="GO" id="GO:0016787">
    <property type="term" value="F:hydrolase activity"/>
    <property type="evidence" value="ECO:0007669"/>
    <property type="project" value="UniProtKB-KW"/>
</dbReference>
<comment type="catalytic activity">
    <reaction evidence="7">
        <text>adenosine + H2O + H(+) = inosine + NH4(+)</text>
        <dbReference type="Rhea" id="RHEA:24408"/>
        <dbReference type="ChEBI" id="CHEBI:15377"/>
        <dbReference type="ChEBI" id="CHEBI:15378"/>
        <dbReference type="ChEBI" id="CHEBI:16335"/>
        <dbReference type="ChEBI" id="CHEBI:17596"/>
        <dbReference type="ChEBI" id="CHEBI:28938"/>
        <dbReference type="EC" id="3.5.4.4"/>
    </reaction>
    <physiologicalReaction direction="left-to-right" evidence="7">
        <dbReference type="Rhea" id="RHEA:24409"/>
    </physiologicalReaction>
</comment>
<organism evidence="11 12">
    <name type="scientific">Candidatus Roizmanbacteria bacterium RIFCSPHIGHO2_01_FULL_39_12c</name>
    <dbReference type="NCBI Taxonomy" id="1802031"/>
    <lineage>
        <taxon>Bacteria</taxon>
        <taxon>Candidatus Roizmaniibacteriota</taxon>
    </lineage>
</organism>
<keyword evidence="5" id="KW-0378">Hydrolase</keyword>
<dbReference type="GO" id="GO:0017061">
    <property type="term" value="F:S-methyl-5-thioadenosine phosphorylase activity"/>
    <property type="evidence" value="ECO:0007669"/>
    <property type="project" value="UniProtKB-EC"/>
</dbReference>
<dbReference type="GO" id="GO:0005507">
    <property type="term" value="F:copper ion binding"/>
    <property type="evidence" value="ECO:0007669"/>
    <property type="project" value="TreeGrafter"/>
</dbReference>
<comment type="catalytic activity">
    <reaction evidence="9">
        <text>S-methyl-5'-thioadenosine + phosphate = 5-(methylsulfanyl)-alpha-D-ribose 1-phosphate + adenine</text>
        <dbReference type="Rhea" id="RHEA:11852"/>
        <dbReference type="ChEBI" id="CHEBI:16708"/>
        <dbReference type="ChEBI" id="CHEBI:17509"/>
        <dbReference type="ChEBI" id="CHEBI:43474"/>
        <dbReference type="ChEBI" id="CHEBI:58533"/>
        <dbReference type="EC" id="2.4.2.28"/>
    </reaction>
    <physiologicalReaction direction="left-to-right" evidence="9">
        <dbReference type="Rhea" id="RHEA:11853"/>
    </physiologicalReaction>
</comment>
<dbReference type="CDD" id="cd16833">
    <property type="entry name" value="YfiH"/>
    <property type="match status" value="1"/>
</dbReference>
<dbReference type="PANTHER" id="PTHR30616">
    <property type="entry name" value="UNCHARACTERIZED PROTEIN YFIH"/>
    <property type="match status" value="1"/>
</dbReference>
<evidence type="ECO:0000256" key="10">
    <source>
        <dbReference type="RuleBase" id="RU361274"/>
    </source>
</evidence>
<evidence type="ECO:0000256" key="4">
    <source>
        <dbReference type="ARBA" id="ARBA00022723"/>
    </source>
</evidence>
<evidence type="ECO:0000313" key="11">
    <source>
        <dbReference type="EMBL" id="OGK17326.1"/>
    </source>
</evidence>
<keyword evidence="6" id="KW-0862">Zinc</keyword>
<dbReference type="Gene3D" id="3.60.140.10">
    <property type="entry name" value="CNF1/YfiH-like putative cysteine hydrolases"/>
    <property type="match status" value="1"/>
</dbReference>
<dbReference type="SUPFAM" id="SSF64438">
    <property type="entry name" value="CNF1/YfiH-like putative cysteine hydrolases"/>
    <property type="match status" value="1"/>
</dbReference>
<gene>
    <name evidence="11" type="ORF">A2774_03955</name>
</gene>
<dbReference type="InterPro" id="IPR038371">
    <property type="entry name" value="Cu_polyphenol_OxRdtase_sf"/>
</dbReference>
<dbReference type="AlphaFoldDB" id="A0A1F7GEM2"/>
<reference evidence="11 12" key="1">
    <citation type="journal article" date="2016" name="Nat. Commun.">
        <title>Thousands of microbial genomes shed light on interconnected biogeochemical processes in an aquifer system.</title>
        <authorList>
            <person name="Anantharaman K."/>
            <person name="Brown C.T."/>
            <person name="Hug L.A."/>
            <person name="Sharon I."/>
            <person name="Castelle C.J."/>
            <person name="Probst A.J."/>
            <person name="Thomas B.C."/>
            <person name="Singh A."/>
            <person name="Wilkins M.J."/>
            <person name="Karaoz U."/>
            <person name="Brodie E.L."/>
            <person name="Williams K.H."/>
            <person name="Hubbard S.S."/>
            <person name="Banfield J.F."/>
        </authorList>
    </citation>
    <scope>NUCLEOTIDE SEQUENCE [LARGE SCALE GENOMIC DNA]</scope>
</reference>
<dbReference type="NCBIfam" id="TIGR00726">
    <property type="entry name" value="peptidoglycan editing factor PgeF"/>
    <property type="match status" value="1"/>
</dbReference>
<accession>A0A1F7GEM2</accession>
<keyword evidence="4" id="KW-0479">Metal-binding</keyword>
<comment type="catalytic activity">
    <reaction evidence="8">
        <text>adenosine + phosphate = alpha-D-ribose 1-phosphate + adenine</text>
        <dbReference type="Rhea" id="RHEA:27642"/>
        <dbReference type="ChEBI" id="CHEBI:16335"/>
        <dbReference type="ChEBI" id="CHEBI:16708"/>
        <dbReference type="ChEBI" id="CHEBI:43474"/>
        <dbReference type="ChEBI" id="CHEBI:57720"/>
        <dbReference type="EC" id="2.4.2.1"/>
    </reaction>
    <physiologicalReaction direction="left-to-right" evidence="8">
        <dbReference type="Rhea" id="RHEA:27643"/>
    </physiologicalReaction>
</comment>
<dbReference type="Proteomes" id="UP000177208">
    <property type="component" value="Unassembled WGS sequence"/>
</dbReference>
<comment type="catalytic activity">
    <reaction evidence="1">
        <text>inosine + phosphate = alpha-D-ribose 1-phosphate + hypoxanthine</text>
        <dbReference type="Rhea" id="RHEA:27646"/>
        <dbReference type="ChEBI" id="CHEBI:17368"/>
        <dbReference type="ChEBI" id="CHEBI:17596"/>
        <dbReference type="ChEBI" id="CHEBI:43474"/>
        <dbReference type="ChEBI" id="CHEBI:57720"/>
        <dbReference type="EC" id="2.4.2.1"/>
    </reaction>
    <physiologicalReaction direction="left-to-right" evidence="1">
        <dbReference type="Rhea" id="RHEA:27647"/>
    </physiologicalReaction>
</comment>
<dbReference type="Pfam" id="PF02578">
    <property type="entry name" value="Cu-oxidase_4"/>
    <property type="match status" value="1"/>
</dbReference>